<feature type="chain" id="PRO_5017412435" evidence="3">
    <location>
        <begin position="21"/>
        <end position="264"/>
    </location>
</feature>
<proteinExistence type="inferred from homology"/>
<comment type="similarity">
    <text evidence="1">Belongs to the MlaA family.</text>
</comment>
<keyword evidence="4" id="KW-0449">Lipoprotein</keyword>
<gene>
    <name evidence="4" type="ORF">D5R81_06255</name>
</gene>
<evidence type="ECO:0000313" key="5">
    <source>
        <dbReference type="Proteomes" id="UP000273022"/>
    </source>
</evidence>
<dbReference type="GO" id="GO:0016020">
    <property type="term" value="C:membrane"/>
    <property type="evidence" value="ECO:0007669"/>
    <property type="project" value="InterPro"/>
</dbReference>
<name>A0A3A6TVC5_9GAMM</name>
<dbReference type="GO" id="GO:0120010">
    <property type="term" value="P:intermembrane phospholipid transfer"/>
    <property type="evidence" value="ECO:0007669"/>
    <property type="project" value="TreeGrafter"/>
</dbReference>
<keyword evidence="5" id="KW-1185">Reference proteome</keyword>
<dbReference type="EMBL" id="QYYH01000028">
    <property type="protein sequence ID" value="RJY18243.1"/>
    <property type="molecule type" value="Genomic_DNA"/>
</dbReference>
<dbReference type="PANTHER" id="PTHR30035">
    <property type="entry name" value="LIPOPROTEIN VACJ-RELATED"/>
    <property type="match status" value="1"/>
</dbReference>
<dbReference type="PRINTS" id="PR01805">
    <property type="entry name" value="VACJLIPOPROT"/>
</dbReference>
<reference evidence="4 5" key="1">
    <citation type="submission" date="2018-09" db="EMBL/GenBank/DDBJ databases">
        <title>Phylogeny of the Shewanellaceae, and recommendation for two new genera, Pseudoshewanella and Parashewanella.</title>
        <authorList>
            <person name="Wang G."/>
        </authorList>
    </citation>
    <scope>NUCLEOTIDE SEQUENCE [LARGE SCALE GENOMIC DNA]</scope>
    <source>
        <strain evidence="4 5">KCTC 22492</strain>
    </source>
</reference>
<dbReference type="OrthoDB" id="9785326at2"/>
<dbReference type="Proteomes" id="UP000273022">
    <property type="component" value="Unassembled WGS sequence"/>
</dbReference>
<protein>
    <submittedName>
        <fullName evidence="4">VacJ family lipoprotein</fullName>
    </submittedName>
</protein>
<sequence>MKFSLIIIALASLTSAAVWGSEISTDDPKSSQDTTATPKVKIVYSDERDPFEGFNRAMWNINYNYLDKFLIRPVAHGYSDYVPQPVRTSFDNFVQNLEEPSSLVNNTLQGKWKWAANAGGRFTINSTIGLLGLFDVAEMMGLSRKQDDFSEVLGYYGVPNGPYFMLPAYGPTVTREIASNWVDGLYFPISDLTTWQSITKWTLKALNARADAIPQERLLDNALDPYTFVKDAYIQHVDYKLHDGQVPDEQDDDELVDDYLNELN</sequence>
<accession>A0A3A6TVC5</accession>
<organism evidence="4 5">
    <name type="scientific">Parashewanella spongiae</name>
    <dbReference type="NCBI Taxonomy" id="342950"/>
    <lineage>
        <taxon>Bacteria</taxon>
        <taxon>Pseudomonadati</taxon>
        <taxon>Pseudomonadota</taxon>
        <taxon>Gammaproteobacteria</taxon>
        <taxon>Alteromonadales</taxon>
        <taxon>Shewanellaceae</taxon>
        <taxon>Parashewanella</taxon>
    </lineage>
</organism>
<evidence type="ECO:0000313" key="4">
    <source>
        <dbReference type="EMBL" id="RJY18243.1"/>
    </source>
</evidence>
<dbReference type="AlphaFoldDB" id="A0A3A6TVC5"/>
<comment type="caution">
    <text evidence="4">The sequence shown here is derived from an EMBL/GenBank/DDBJ whole genome shotgun (WGS) entry which is preliminary data.</text>
</comment>
<dbReference type="RefSeq" id="WP_121852797.1">
    <property type="nucleotide sequence ID" value="NZ_CP037952.1"/>
</dbReference>
<feature type="signal peptide" evidence="3">
    <location>
        <begin position="1"/>
        <end position="20"/>
    </location>
</feature>
<evidence type="ECO:0000256" key="1">
    <source>
        <dbReference type="ARBA" id="ARBA00010634"/>
    </source>
</evidence>
<keyword evidence="2 3" id="KW-0732">Signal</keyword>
<evidence type="ECO:0000256" key="3">
    <source>
        <dbReference type="SAM" id="SignalP"/>
    </source>
</evidence>
<dbReference type="InterPro" id="IPR007428">
    <property type="entry name" value="MlaA"/>
</dbReference>
<dbReference type="PANTHER" id="PTHR30035:SF3">
    <property type="entry name" value="INTERMEMBRANE PHOSPHOLIPID TRANSPORT SYSTEM LIPOPROTEIN MLAA"/>
    <property type="match status" value="1"/>
</dbReference>
<evidence type="ECO:0000256" key="2">
    <source>
        <dbReference type="ARBA" id="ARBA00022729"/>
    </source>
</evidence>
<dbReference type="Pfam" id="PF04333">
    <property type="entry name" value="MlaA"/>
    <property type="match status" value="1"/>
</dbReference>